<keyword evidence="1" id="KW-1133">Transmembrane helix</keyword>
<gene>
    <name evidence="2" type="ORF">DPX16_19977</name>
</gene>
<evidence type="ECO:0000313" key="3">
    <source>
        <dbReference type="Proteomes" id="UP000281406"/>
    </source>
</evidence>
<organism evidence="2 3">
    <name type="scientific">Anabarilius grahami</name>
    <name type="common">Kanglang fish</name>
    <name type="synonym">Barilius grahami</name>
    <dbReference type="NCBI Taxonomy" id="495550"/>
    <lineage>
        <taxon>Eukaryota</taxon>
        <taxon>Metazoa</taxon>
        <taxon>Chordata</taxon>
        <taxon>Craniata</taxon>
        <taxon>Vertebrata</taxon>
        <taxon>Euteleostomi</taxon>
        <taxon>Actinopterygii</taxon>
        <taxon>Neopterygii</taxon>
        <taxon>Teleostei</taxon>
        <taxon>Ostariophysi</taxon>
        <taxon>Cypriniformes</taxon>
        <taxon>Xenocyprididae</taxon>
        <taxon>Xenocypridinae</taxon>
        <taxon>Xenocypridinae incertae sedis</taxon>
        <taxon>Anabarilius</taxon>
    </lineage>
</organism>
<dbReference type="EMBL" id="RJVU01067363">
    <property type="protein sequence ID" value="ROI84205.1"/>
    <property type="molecule type" value="Genomic_DNA"/>
</dbReference>
<evidence type="ECO:0000256" key="1">
    <source>
        <dbReference type="SAM" id="Phobius"/>
    </source>
</evidence>
<name>A0A3N0XQY5_ANAGA</name>
<evidence type="ECO:0000313" key="2">
    <source>
        <dbReference type="EMBL" id="ROI84205.1"/>
    </source>
</evidence>
<dbReference type="Proteomes" id="UP000281406">
    <property type="component" value="Unassembled WGS sequence"/>
</dbReference>
<reference evidence="2 3" key="1">
    <citation type="submission" date="2018-10" db="EMBL/GenBank/DDBJ databases">
        <title>Genome assembly for a Yunnan-Guizhou Plateau 3E fish, Anabarilius grahami (Regan), and its evolutionary and genetic applications.</title>
        <authorList>
            <person name="Jiang W."/>
        </authorList>
    </citation>
    <scope>NUCLEOTIDE SEQUENCE [LARGE SCALE GENOMIC DNA]</scope>
    <source>
        <strain evidence="2">AG-KIZ</strain>
        <tissue evidence="2">Muscle</tissue>
    </source>
</reference>
<keyword evidence="1" id="KW-0472">Membrane</keyword>
<dbReference type="OrthoDB" id="8916582at2759"/>
<keyword evidence="3" id="KW-1185">Reference proteome</keyword>
<proteinExistence type="predicted"/>
<keyword evidence="1" id="KW-0812">Transmembrane</keyword>
<dbReference type="AlphaFoldDB" id="A0A3N0XQY5"/>
<feature type="transmembrane region" description="Helical" evidence="1">
    <location>
        <begin position="50"/>
        <end position="67"/>
    </location>
</feature>
<protein>
    <submittedName>
        <fullName evidence="2">Uncharacterized protein</fullName>
    </submittedName>
</protein>
<comment type="caution">
    <text evidence="2">The sequence shown here is derived from an EMBL/GenBank/DDBJ whole genome shotgun (WGS) entry which is preliminary data.</text>
</comment>
<accession>A0A3N0XQY5</accession>
<sequence length="88" mass="10401">MSQKNQIWHIRAEIPKYFLARRANGEKHMKRAQGWHLTVPLAASERLFRLHWLLPIYFLFAVAYDIFQSILEIHENMSLVLHTNSSLG</sequence>